<dbReference type="GO" id="GO:0005581">
    <property type="term" value="C:collagen trimer"/>
    <property type="evidence" value="ECO:0007669"/>
    <property type="project" value="UniProtKB-KW"/>
</dbReference>
<feature type="region of interest" description="Disordered" evidence="14">
    <location>
        <begin position="1152"/>
        <end position="1201"/>
    </location>
</feature>
<evidence type="ECO:0000256" key="9">
    <source>
        <dbReference type="ARBA" id="ARBA00023278"/>
    </source>
</evidence>
<keyword evidence="18" id="KW-1185">Reference proteome</keyword>
<evidence type="ECO:0000256" key="14">
    <source>
        <dbReference type="SAM" id="MobiDB-lite"/>
    </source>
</evidence>
<keyword evidence="8" id="KW-0325">Glycoprotein</keyword>
<dbReference type="InterPro" id="IPR013320">
    <property type="entry name" value="ConA-like_dom_sf"/>
</dbReference>
<keyword evidence="7" id="KW-0176">Collagen</keyword>
<dbReference type="OMA" id="MGNSWQP"/>
<evidence type="ECO:0000256" key="3">
    <source>
        <dbReference type="ARBA" id="ARBA00022530"/>
    </source>
</evidence>
<dbReference type="FunFam" id="2.60.120.200:FF:000094">
    <property type="entry name" value="Collagen type XVI alpha 1 chain"/>
    <property type="match status" value="1"/>
</dbReference>
<proteinExistence type="inferred from homology"/>
<dbReference type="Proteomes" id="UP000291022">
    <property type="component" value="Unassembled WGS sequence"/>
</dbReference>
<feature type="domain" description="Thrombospondin-like N-terminal" evidence="16">
    <location>
        <begin position="50"/>
        <end position="231"/>
    </location>
</feature>
<accession>A0A452QJW3</accession>
<dbReference type="Pfam" id="PF01391">
    <property type="entry name" value="Collagen"/>
    <property type="match status" value="3"/>
</dbReference>
<comment type="subunit">
    <text evidence="12">Homotrimer. Interacts with FBN1, fibronectin and integrins ITGA1/ITGB1 and ITGA2/ITGB1. Integrin ITGA1/ITGB1 binds to a unique site within COL16A1 located close to its C-terminal end between collagenous domains COL1-COL3.</text>
</comment>
<comment type="similarity">
    <text evidence="10">Belongs to the fibril-associated collagens with interrupted helices (FACIT) family.</text>
</comment>
<evidence type="ECO:0000256" key="11">
    <source>
        <dbReference type="ARBA" id="ARBA00057339"/>
    </source>
</evidence>
<dbReference type="InterPro" id="IPR008160">
    <property type="entry name" value="Collagen"/>
</dbReference>
<evidence type="ECO:0000256" key="8">
    <source>
        <dbReference type="ARBA" id="ARBA00023180"/>
    </source>
</evidence>
<evidence type="ECO:0000256" key="2">
    <source>
        <dbReference type="ARBA" id="ARBA00022525"/>
    </source>
</evidence>
<dbReference type="PANTHER" id="PTHR24023:SF1082">
    <property type="entry name" value="COLLAGEN TRIPLE HELIX REPEAT"/>
    <property type="match status" value="1"/>
</dbReference>
<reference evidence="18" key="1">
    <citation type="submission" date="2016-06" db="EMBL/GenBank/DDBJ databases">
        <title>De novo assembly and RNA-Seq shows season-dependent expression and editing in black bear kidneys.</title>
        <authorList>
            <person name="Korstanje R."/>
            <person name="Srivastava A."/>
            <person name="Sarsani V.K."/>
            <person name="Sheehan S.M."/>
            <person name="Seger R.L."/>
            <person name="Barter M.E."/>
            <person name="Lindqvist C."/>
            <person name="Brody L.C."/>
            <person name="Mullikin J.C."/>
        </authorList>
    </citation>
    <scope>NUCLEOTIDE SEQUENCE [LARGE SCALE GENOMIC DNA]</scope>
</reference>
<dbReference type="InterPro" id="IPR050149">
    <property type="entry name" value="Collagen_superfamily"/>
</dbReference>
<sequence>MWASWVPGLWLLSLWATCSQGADTGEQCPPSQQEGLKLEHRSHLSTNVTGFNLIHRLSLMRASAIKKIRNPKGPLILRLGTAPLTQPVRRVFPRGLPDEFALVLTLLLKKHTHQSTWYLFQVTDGDGYPQISLEVNSQERSLELRARGQDGDFVSCIFPVPQLFDLRWHKLVLSVAERVASVHVDCTSASSQPLGPRQPIRPVGHVFLGLDAEQGKPVSFDLQEAHIYCDPELVLEEGCCEILPGGVSGPAPAETRVHYLRISGWSNELIEINPQTEGKVYTRCFCLEEPQNSKVGGQAVGVCGMESGWRGRGDGSLTPTLCPCQGDPGFVGPEGLAGEPGRPGLPGPPGIGLPGTPVSTPGPSYCSFLRDPSLGDPCEVCPTLPEGFQNFVGLPGKPGPKGEPGDPAPAKGDPGIQGAKGEKGDSCLSCSLAVGAQHLGPSTGAKGDVGSPGFGLPGLPGNFGEAGPAGQIPPPQPCVLAWQGEPCEPCPALSRPQDGDSYMVALPGPPGEKGEPGPPGFGLPGKQGKAGDHGLKGQKGDAGNPGDPGVPGTTGQPGLSGEPGVRGPVGPKGEKGDGCTACPSLQGTTMNMAGLPGKPGPKGEPGPEGVGRPGKPGRPGLPGVQGPPGLKGIQVCVRGGSLGCRYGEPGECSCPSRGDPIFSGMPGAPGLWMGSSWQPGPQGPPGVPGPPGPPGMPGLQVKGERRMGVWEAGWRGGRALALCWPLRSICGDCVQGQTAHPVAFLEKGEKGDQGIPGAPGLDSCARCFAERERPRAEEARGDNSEGDPGCAGSPGLPGPPGLPGQRGEEVRPGPGRCLHASGPQFLEGGGQFRSCQGPPGQPGYPGAMGPPGLPVSKGKVTDSAPSCPQGPPGSEGLPGPPGPAGPRGERGPQGNSGEKGDQVSDHGTWLAVLTMGESWKGGGHREGAGSSLWWPPMCRGDQLYGMYKGLWRGLEAITGPRLRLGQRALPRRGPRHTVTPASAVWRSRLPLLSPLTIHLLSLQGLKGDRGATGERGLLGLPGQPGPPGHPGPPVRPHISLHSPQGKGPVGFGDPGPSGQKGQAGEKGRAGMPGGPGKSGSMGPVGPPGPAGERGHPGSPGPAGSPGLPGMPGSMGDMVNYDEIKRFIRQEIIKMFDERMAYYTSRMQFPMEMAAAPGRPGPPGKDGAPGRPGAPGSPGLPGQIGREGRQGVPGMRGLPGTKGEKGDIGIGIAGENGLPGPPGPQGPPGYGKMGATGPMGQQGIPGIPGPPGPMGQPGKAGHCSPSDCFGAMPMEQQYPPMKNMKGPFG</sequence>
<evidence type="ECO:0000256" key="12">
    <source>
        <dbReference type="ARBA" id="ARBA00063879"/>
    </source>
</evidence>
<dbReference type="SUPFAM" id="SSF49899">
    <property type="entry name" value="Concanavalin A-like lectins/glucanases"/>
    <property type="match status" value="1"/>
</dbReference>
<feature type="chain" id="PRO_5018969945" description="Collagen alpha-1(XVI) chain" evidence="15">
    <location>
        <begin position="22"/>
        <end position="1288"/>
    </location>
</feature>
<dbReference type="GeneTree" id="ENSGT00940000161782"/>
<evidence type="ECO:0000259" key="16">
    <source>
        <dbReference type="SMART" id="SM00210"/>
    </source>
</evidence>
<name>A0A452QJW3_URSAM</name>
<dbReference type="GO" id="GO:0051894">
    <property type="term" value="P:positive regulation of focal adhesion assembly"/>
    <property type="evidence" value="ECO:0007669"/>
    <property type="project" value="Ensembl"/>
</dbReference>
<keyword evidence="5" id="KW-0677">Repeat</keyword>
<feature type="compositionally biased region" description="Basic and acidic residues" evidence="14">
    <location>
        <begin position="774"/>
        <end position="783"/>
    </location>
</feature>
<evidence type="ECO:0000256" key="10">
    <source>
        <dbReference type="ARBA" id="ARBA00049648"/>
    </source>
</evidence>
<evidence type="ECO:0000256" key="13">
    <source>
        <dbReference type="ARBA" id="ARBA00074547"/>
    </source>
</evidence>
<feature type="compositionally biased region" description="Low complexity" evidence="14">
    <location>
        <begin position="1104"/>
        <end position="1114"/>
    </location>
</feature>
<evidence type="ECO:0000256" key="6">
    <source>
        <dbReference type="ARBA" id="ARBA00022889"/>
    </source>
</evidence>
<feature type="region of interest" description="Disordered" evidence="14">
    <location>
        <begin position="774"/>
        <end position="904"/>
    </location>
</feature>
<feature type="region of interest" description="Disordered" evidence="14">
    <location>
        <begin position="669"/>
        <end position="701"/>
    </location>
</feature>
<feature type="compositionally biased region" description="Pro residues" evidence="14">
    <location>
        <begin position="1023"/>
        <end position="1035"/>
    </location>
</feature>
<gene>
    <name evidence="17" type="primary">COL16A1</name>
</gene>
<feature type="signal peptide" evidence="15">
    <location>
        <begin position="1"/>
        <end position="21"/>
    </location>
</feature>
<dbReference type="Ensembl" id="ENSUAMT00000006228.1">
    <property type="protein sequence ID" value="ENSUAMP00000005483.1"/>
    <property type="gene ID" value="ENSUAMG00000004859.1"/>
</dbReference>
<dbReference type="GO" id="GO:0071230">
    <property type="term" value="P:cellular response to amino acid stimulus"/>
    <property type="evidence" value="ECO:0007669"/>
    <property type="project" value="Ensembl"/>
</dbReference>
<reference evidence="17" key="3">
    <citation type="submission" date="2025-09" db="UniProtKB">
        <authorList>
            <consortium name="Ensembl"/>
        </authorList>
    </citation>
    <scope>IDENTIFICATION</scope>
</reference>
<evidence type="ECO:0000256" key="5">
    <source>
        <dbReference type="ARBA" id="ARBA00022737"/>
    </source>
</evidence>
<dbReference type="Gene3D" id="2.60.120.200">
    <property type="match status" value="1"/>
</dbReference>
<feature type="region of interest" description="Disordered" evidence="14">
    <location>
        <begin position="505"/>
        <end position="629"/>
    </location>
</feature>
<evidence type="ECO:0000256" key="4">
    <source>
        <dbReference type="ARBA" id="ARBA00022729"/>
    </source>
</evidence>
<evidence type="ECO:0000256" key="7">
    <source>
        <dbReference type="ARBA" id="ARBA00023119"/>
    </source>
</evidence>
<feature type="region of interest" description="Disordered" evidence="14">
    <location>
        <begin position="392"/>
        <end position="422"/>
    </location>
</feature>
<evidence type="ECO:0000256" key="1">
    <source>
        <dbReference type="ARBA" id="ARBA00004498"/>
    </source>
</evidence>
<reference evidence="17" key="2">
    <citation type="submission" date="2025-08" db="UniProtKB">
        <authorList>
            <consortium name="Ensembl"/>
        </authorList>
    </citation>
    <scope>IDENTIFICATION</scope>
</reference>
<feature type="compositionally biased region" description="Pro residues" evidence="14">
    <location>
        <begin position="681"/>
        <end position="696"/>
    </location>
</feature>
<dbReference type="SMART" id="SM00210">
    <property type="entry name" value="TSPN"/>
    <property type="match status" value="1"/>
</dbReference>
<dbReference type="GO" id="GO:0005615">
    <property type="term" value="C:extracellular space"/>
    <property type="evidence" value="ECO:0007669"/>
    <property type="project" value="TreeGrafter"/>
</dbReference>
<dbReference type="PANTHER" id="PTHR24023">
    <property type="entry name" value="COLLAGEN ALPHA"/>
    <property type="match status" value="1"/>
</dbReference>
<keyword evidence="6" id="KW-0130">Cell adhesion</keyword>
<comment type="function">
    <text evidence="11">Involved in mediating cell attachment and inducing integrin-mediated cellular reactions, such as cell spreading and alterations in cell morphology.</text>
</comment>
<keyword evidence="4 15" id="KW-0732">Signal</keyword>
<comment type="subcellular location">
    <subcellularLocation>
        <location evidence="1">Secreted</location>
        <location evidence="1">Extracellular space</location>
        <location evidence="1">Extracellular matrix</location>
    </subcellularLocation>
</comment>
<evidence type="ECO:0000313" key="17">
    <source>
        <dbReference type="Ensembl" id="ENSUAMP00000005483.1"/>
    </source>
</evidence>
<protein>
    <recommendedName>
        <fullName evidence="13">Collagen alpha-1(XVI) chain</fullName>
    </recommendedName>
</protein>
<evidence type="ECO:0000256" key="15">
    <source>
        <dbReference type="SAM" id="SignalP"/>
    </source>
</evidence>
<dbReference type="InterPro" id="IPR048287">
    <property type="entry name" value="TSPN-like_N"/>
</dbReference>
<keyword evidence="3" id="KW-0272">Extracellular matrix</keyword>
<feature type="compositionally biased region" description="Basic and acidic residues" evidence="14">
    <location>
        <begin position="529"/>
        <end position="539"/>
    </location>
</feature>
<organism evidence="17 18">
    <name type="scientific">Ursus americanus</name>
    <name type="common">American black bear</name>
    <name type="synonym">Euarctos americanus</name>
    <dbReference type="NCBI Taxonomy" id="9643"/>
    <lineage>
        <taxon>Eukaryota</taxon>
        <taxon>Metazoa</taxon>
        <taxon>Chordata</taxon>
        <taxon>Craniata</taxon>
        <taxon>Vertebrata</taxon>
        <taxon>Euteleostomi</taxon>
        <taxon>Mammalia</taxon>
        <taxon>Eutheria</taxon>
        <taxon>Laurasiatheria</taxon>
        <taxon>Carnivora</taxon>
        <taxon>Caniformia</taxon>
        <taxon>Ursidae</taxon>
        <taxon>Ursus</taxon>
    </lineage>
</organism>
<dbReference type="GO" id="GO:0005178">
    <property type="term" value="F:integrin binding"/>
    <property type="evidence" value="ECO:0007669"/>
    <property type="project" value="Ensembl"/>
</dbReference>
<keyword evidence="9" id="KW-0379">Hydroxylation</keyword>
<evidence type="ECO:0000313" key="18">
    <source>
        <dbReference type="Proteomes" id="UP000291022"/>
    </source>
</evidence>
<feature type="compositionally biased region" description="Gly residues" evidence="14">
    <location>
        <begin position="1070"/>
        <end position="1079"/>
    </location>
</feature>
<keyword evidence="2" id="KW-0964">Secreted</keyword>
<dbReference type="STRING" id="9643.ENSUAMP00000005483"/>
<dbReference type="GO" id="GO:0033627">
    <property type="term" value="P:cell adhesion mediated by integrin"/>
    <property type="evidence" value="ECO:0007669"/>
    <property type="project" value="Ensembl"/>
</dbReference>
<feature type="region of interest" description="Disordered" evidence="14">
    <location>
        <begin position="1011"/>
        <end position="1114"/>
    </location>
</feature>
<dbReference type="GO" id="GO:0033622">
    <property type="term" value="P:integrin activation"/>
    <property type="evidence" value="ECO:0007669"/>
    <property type="project" value="Ensembl"/>
</dbReference>
<dbReference type="GO" id="GO:0031012">
    <property type="term" value="C:extracellular matrix"/>
    <property type="evidence" value="ECO:0007669"/>
    <property type="project" value="TreeGrafter"/>
</dbReference>